<proteinExistence type="predicted"/>
<dbReference type="SUPFAM" id="SSF53448">
    <property type="entry name" value="Nucleotide-diphospho-sugar transferases"/>
    <property type="match status" value="1"/>
</dbReference>
<protein>
    <recommendedName>
        <fullName evidence="2">Glycosyltransferase</fullName>
    </recommendedName>
</protein>
<reference evidence="1" key="1">
    <citation type="journal article" date="2020" name="Nature">
        <title>Giant virus diversity and host interactions through global metagenomics.</title>
        <authorList>
            <person name="Schulz F."/>
            <person name="Roux S."/>
            <person name="Paez-Espino D."/>
            <person name="Jungbluth S."/>
            <person name="Walsh D.A."/>
            <person name="Denef V.J."/>
            <person name="McMahon K.D."/>
            <person name="Konstantinidis K.T."/>
            <person name="Eloe-Fadrosh E.A."/>
            <person name="Kyrpides N.C."/>
            <person name="Woyke T."/>
        </authorList>
    </citation>
    <scope>NUCLEOTIDE SEQUENCE</scope>
    <source>
        <strain evidence="1">GVMAG-M-3300018416-45</strain>
    </source>
</reference>
<organism evidence="1">
    <name type="scientific">viral metagenome</name>
    <dbReference type="NCBI Taxonomy" id="1070528"/>
    <lineage>
        <taxon>unclassified sequences</taxon>
        <taxon>metagenomes</taxon>
        <taxon>organismal metagenomes</taxon>
    </lineage>
</organism>
<evidence type="ECO:0008006" key="2">
    <source>
        <dbReference type="Google" id="ProtNLM"/>
    </source>
</evidence>
<dbReference type="EMBL" id="MN739228">
    <property type="protein sequence ID" value="QHS94635.1"/>
    <property type="molecule type" value="Genomic_DNA"/>
</dbReference>
<name>A0A6C0BQB8_9ZZZZ</name>
<accession>A0A6C0BQB8</accession>
<sequence>MKIGCIIPSTSKGREWESIEESYLYGTTLKSFVETCNNEHAYTFYIGIDKNDPIYDNDQNKEIIQSFCPDMKFEFVYMDGIQPGHLTLMWNRLFELAYRDNCDYFFQCGDDIDFKTKNWINDCIAALEKSDGVGLTGPINNNSKILTQTFVSVKHMELFGYYFPEEIINWFCDDWINDIYKDIERFYPMHNHICINMGGNPRYNINNDIFTNQKEFEESIRKMSKLNDAIVKRDLKRIKCKI</sequence>
<evidence type="ECO:0000313" key="1">
    <source>
        <dbReference type="EMBL" id="QHS94635.1"/>
    </source>
</evidence>
<dbReference type="AlphaFoldDB" id="A0A6C0BQB8"/>
<dbReference type="InterPro" id="IPR029044">
    <property type="entry name" value="Nucleotide-diphossugar_trans"/>
</dbReference>